<dbReference type="EMBL" id="PGEX01000001">
    <property type="protein sequence ID" value="PJJ42276.1"/>
    <property type="molecule type" value="Genomic_DNA"/>
</dbReference>
<comment type="caution">
    <text evidence="1">The sequence shown here is derived from an EMBL/GenBank/DDBJ whole genome shotgun (WGS) entry which is preliminary data.</text>
</comment>
<dbReference type="Proteomes" id="UP000231134">
    <property type="component" value="Unassembled WGS sequence"/>
</dbReference>
<reference evidence="1 2" key="1">
    <citation type="submission" date="2017-11" db="EMBL/GenBank/DDBJ databases">
        <title>Animal gut microbial communities from fecal samples from Wisconsin, USA.</title>
        <authorList>
            <person name="Neumann A."/>
        </authorList>
    </citation>
    <scope>NUCLEOTIDE SEQUENCE [LARGE SCALE GENOMIC DNA]</scope>
    <source>
        <strain evidence="1 2">UWS3</strain>
    </source>
</reference>
<dbReference type="GO" id="GO:0016740">
    <property type="term" value="F:transferase activity"/>
    <property type="evidence" value="ECO:0007669"/>
    <property type="project" value="UniProtKB-KW"/>
</dbReference>
<evidence type="ECO:0000313" key="2">
    <source>
        <dbReference type="Proteomes" id="UP000231134"/>
    </source>
</evidence>
<sequence length="242" mass="27884">MATSGKNTISLSEFYEENLYRLQDGVLNIVKNCGTPLYLTGGTALSRAYYRHRYSDDLDFFVNNDNSFNQYVDAVLDGLRKAGYDWSVETGFVKSPDFRTLVLRHPDFQMGLKLDFVNDVAAHYGEITETDLFYRTDSVRNILSNKVTAIFRMSAKDIVDIHRICLNEKFEWREVFEEVREKELGVEPLDVSQVMQGITQAAFESIKWKCGLPFAEFKRDIDMITADMLCLKDNGLNDRSMK</sequence>
<dbReference type="InterPro" id="IPR014942">
    <property type="entry name" value="AbiEii"/>
</dbReference>
<protein>
    <submittedName>
        <fullName evidence="1">Nucleotidyltransferase AbiEii toxin of type IV toxin-antitoxin system</fullName>
    </submittedName>
</protein>
<name>A0A2M9A964_9BACT</name>
<dbReference type="Gene3D" id="3.10.450.620">
    <property type="entry name" value="JHP933, nucleotidyltransferase-like core domain"/>
    <property type="match status" value="1"/>
</dbReference>
<dbReference type="OrthoDB" id="361603at2"/>
<dbReference type="AlphaFoldDB" id="A0A2M9A964"/>
<organism evidence="1 2">
    <name type="scientific">Hallerella succinigenes</name>
    <dbReference type="NCBI Taxonomy" id="1896222"/>
    <lineage>
        <taxon>Bacteria</taxon>
        <taxon>Pseudomonadati</taxon>
        <taxon>Fibrobacterota</taxon>
        <taxon>Fibrobacteria</taxon>
        <taxon>Fibrobacterales</taxon>
        <taxon>Fibrobacteraceae</taxon>
        <taxon>Hallerella</taxon>
    </lineage>
</organism>
<evidence type="ECO:0000313" key="1">
    <source>
        <dbReference type="EMBL" id="PJJ42276.1"/>
    </source>
</evidence>
<keyword evidence="2" id="KW-1185">Reference proteome</keyword>
<keyword evidence="1" id="KW-0808">Transferase</keyword>
<gene>
    <name evidence="1" type="ORF">BGX16_2300</name>
</gene>
<accession>A0A2M9A964</accession>
<proteinExistence type="predicted"/>
<dbReference type="RefSeq" id="WP_100426144.1">
    <property type="nucleotide sequence ID" value="NZ_PGEX01000001.1"/>
</dbReference>
<dbReference type="Pfam" id="PF08843">
    <property type="entry name" value="AbiEii"/>
    <property type="match status" value="1"/>
</dbReference>